<proteinExistence type="predicted"/>
<accession>A0AAV9ZY37</accession>
<comment type="caution">
    <text evidence="1">The sequence shown here is derived from an EMBL/GenBank/DDBJ whole genome shotgun (WGS) entry which is preliminary data.</text>
</comment>
<reference evidence="1 2" key="1">
    <citation type="journal article" date="2024" name="J Genomics">
        <title>Draft genome sequencing and assembly of Favolaschia claudopus CIRM-BRFM 2984 isolated from oak limbs.</title>
        <authorList>
            <person name="Navarro D."/>
            <person name="Drula E."/>
            <person name="Chaduli D."/>
            <person name="Cazenave R."/>
            <person name="Ahrendt S."/>
            <person name="Wang J."/>
            <person name="Lipzen A."/>
            <person name="Daum C."/>
            <person name="Barry K."/>
            <person name="Grigoriev I.V."/>
            <person name="Favel A."/>
            <person name="Rosso M.N."/>
            <person name="Martin F."/>
        </authorList>
    </citation>
    <scope>NUCLEOTIDE SEQUENCE [LARGE SCALE GENOMIC DNA]</scope>
    <source>
        <strain evidence="1 2">CIRM-BRFM 2984</strain>
    </source>
</reference>
<gene>
    <name evidence="1" type="ORF">R3P38DRAFT_3223065</name>
</gene>
<name>A0AAV9ZY37_9AGAR</name>
<dbReference type="AlphaFoldDB" id="A0AAV9ZY37"/>
<dbReference type="EMBL" id="JAWWNJ010000100">
    <property type="protein sequence ID" value="KAK6996020.1"/>
    <property type="molecule type" value="Genomic_DNA"/>
</dbReference>
<protein>
    <submittedName>
        <fullName evidence="1">Uncharacterized protein</fullName>
    </submittedName>
</protein>
<organism evidence="1 2">
    <name type="scientific">Favolaschia claudopus</name>
    <dbReference type="NCBI Taxonomy" id="2862362"/>
    <lineage>
        <taxon>Eukaryota</taxon>
        <taxon>Fungi</taxon>
        <taxon>Dikarya</taxon>
        <taxon>Basidiomycota</taxon>
        <taxon>Agaricomycotina</taxon>
        <taxon>Agaricomycetes</taxon>
        <taxon>Agaricomycetidae</taxon>
        <taxon>Agaricales</taxon>
        <taxon>Marasmiineae</taxon>
        <taxon>Mycenaceae</taxon>
        <taxon>Favolaschia</taxon>
    </lineage>
</organism>
<keyword evidence="2" id="KW-1185">Reference proteome</keyword>
<evidence type="ECO:0000313" key="1">
    <source>
        <dbReference type="EMBL" id="KAK6996020.1"/>
    </source>
</evidence>
<evidence type="ECO:0000313" key="2">
    <source>
        <dbReference type="Proteomes" id="UP001362999"/>
    </source>
</evidence>
<dbReference type="Proteomes" id="UP001362999">
    <property type="component" value="Unassembled WGS sequence"/>
</dbReference>
<sequence>MQDDPHHNGAHREGFTPLKQKFWIRLYRRTITVPYLLDFTTFDVLEHPLRCASSFRGVYDGGGRVDPGKSEIRAGFRHPATPSTGWIPLRASRVEFPARLRRVRAPPATSTGVNLPSAAPGWLLVVAVLKILIRRADIFLALQDRFPARKPLSCGFLQDLPIPPTTERRAMAAALGRGLLNLPLSSSSTSLSGFPFPVSTQTAFHLLSRLFLVVDSRNDCQLFESPNFLLRGASSLEALAPDWEALSAAAGSPPVALLPTAAWAAGVLRLGGRSSYTFSLQDLFRRRIFARRAGIDQETSSTA</sequence>